<organism evidence="1 2">
    <name type="scientific">Embleya hyalina</name>
    <dbReference type="NCBI Taxonomy" id="516124"/>
    <lineage>
        <taxon>Bacteria</taxon>
        <taxon>Bacillati</taxon>
        <taxon>Actinomycetota</taxon>
        <taxon>Actinomycetes</taxon>
        <taxon>Kitasatosporales</taxon>
        <taxon>Streptomycetaceae</taxon>
        <taxon>Embleya</taxon>
    </lineage>
</organism>
<evidence type="ECO:0000313" key="1">
    <source>
        <dbReference type="EMBL" id="GCE00750.1"/>
    </source>
</evidence>
<gene>
    <name evidence="1" type="ORF">EHYA_08476</name>
</gene>
<name>A0A401Z1K5_9ACTN</name>
<reference evidence="1 2" key="1">
    <citation type="submission" date="2018-12" db="EMBL/GenBank/DDBJ databases">
        <title>Draft genome sequence of Embleya hyalina NBRC 13850T.</title>
        <authorList>
            <person name="Komaki H."/>
            <person name="Hosoyama A."/>
            <person name="Kimura A."/>
            <person name="Ichikawa N."/>
            <person name="Tamura T."/>
        </authorList>
    </citation>
    <scope>NUCLEOTIDE SEQUENCE [LARGE SCALE GENOMIC DNA]</scope>
    <source>
        <strain evidence="1 2">NBRC 13850</strain>
    </source>
</reference>
<keyword evidence="2" id="KW-1185">Reference proteome</keyword>
<dbReference type="AlphaFoldDB" id="A0A401Z1K5"/>
<comment type="caution">
    <text evidence="1">The sequence shown here is derived from an EMBL/GenBank/DDBJ whole genome shotgun (WGS) entry which is preliminary data.</text>
</comment>
<proteinExistence type="predicted"/>
<dbReference type="Proteomes" id="UP000286931">
    <property type="component" value="Unassembled WGS sequence"/>
</dbReference>
<accession>A0A401Z1K5</accession>
<protein>
    <submittedName>
        <fullName evidence="1">Uncharacterized protein</fullName>
    </submittedName>
</protein>
<dbReference type="EMBL" id="BIFH01000042">
    <property type="protein sequence ID" value="GCE00750.1"/>
    <property type="molecule type" value="Genomic_DNA"/>
</dbReference>
<sequence>MTGFVVTILGIGVLIGLAPRSPRNAEERSRGCSEASPILGSSFGTAIAGTILVAGPTRNAYAVAMSDGRTTGDA</sequence>
<evidence type="ECO:0000313" key="2">
    <source>
        <dbReference type="Proteomes" id="UP000286931"/>
    </source>
</evidence>
<dbReference type="RefSeq" id="WP_246127242.1">
    <property type="nucleotide sequence ID" value="NZ_BIFH01000042.1"/>
</dbReference>